<feature type="transmembrane region" description="Helical" evidence="1">
    <location>
        <begin position="139"/>
        <end position="158"/>
    </location>
</feature>
<reference evidence="2" key="1">
    <citation type="submission" date="2019-12" db="EMBL/GenBank/DDBJ databases">
        <title>Genome sequencing and annotation of Brassica cretica.</title>
        <authorList>
            <person name="Studholme D.J."/>
            <person name="Sarris P.F."/>
        </authorList>
    </citation>
    <scope>NUCLEOTIDE SEQUENCE</scope>
    <source>
        <strain evidence="3">PFS-001/15</strain>
        <strain evidence="2">PFS-102/07</strain>
        <tissue evidence="2">Leaf</tissue>
    </source>
</reference>
<keyword evidence="1" id="KW-1133">Transmembrane helix</keyword>
<proteinExistence type="predicted"/>
<evidence type="ECO:0000313" key="3">
    <source>
        <dbReference type="EMBL" id="KAF2599048.1"/>
    </source>
</evidence>
<keyword evidence="1" id="KW-0812">Transmembrane</keyword>
<keyword evidence="1" id="KW-0472">Membrane</keyword>
<dbReference type="EMBL" id="QGKY02001250">
    <property type="protein sequence ID" value="KAF2561162.1"/>
    <property type="molecule type" value="Genomic_DNA"/>
</dbReference>
<dbReference type="EMBL" id="QGKW02000717">
    <property type="protein sequence ID" value="KAF2599048.1"/>
    <property type="molecule type" value="Genomic_DNA"/>
</dbReference>
<dbReference type="AlphaFoldDB" id="A0A8S9HWG8"/>
<protein>
    <submittedName>
        <fullName evidence="2">Uncharacterized protein</fullName>
    </submittedName>
</protein>
<organism evidence="2">
    <name type="scientific">Brassica cretica</name>
    <name type="common">Mustard</name>
    <dbReference type="NCBI Taxonomy" id="69181"/>
    <lineage>
        <taxon>Eukaryota</taxon>
        <taxon>Viridiplantae</taxon>
        <taxon>Streptophyta</taxon>
        <taxon>Embryophyta</taxon>
        <taxon>Tracheophyta</taxon>
        <taxon>Spermatophyta</taxon>
        <taxon>Magnoliopsida</taxon>
        <taxon>eudicotyledons</taxon>
        <taxon>Gunneridae</taxon>
        <taxon>Pentapetalae</taxon>
        <taxon>rosids</taxon>
        <taxon>malvids</taxon>
        <taxon>Brassicales</taxon>
        <taxon>Brassicaceae</taxon>
        <taxon>Brassiceae</taxon>
        <taxon>Brassica</taxon>
    </lineage>
</organism>
<comment type="caution">
    <text evidence="2">The sequence shown here is derived from an EMBL/GenBank/DDBJ whole genome shotgun (WGS) entry which is preliminary data.</text>
</comment>
<accession>A0A8S9HWG8</accession>
<evidence type="ECO:0000256" key="1">
    <source>
        <dbReference type="SAM" id="Phobius"/>
    </source>
</evidence>
<name>A0A8S9HWG8_BRACR</name>
<gene>
    <name evidence="3" type="ORF">F2Q68_00010042</name>
    <name evidence="2" type="ORF">F2Q70_00017090</name>
</gene>
<evidence type="ECO:0000313" key="2">
    <source>
        <dbReference type="EMBL" id="KAF2561162.1"/>
    </source>
</evidence>
<dbReference type="Proteomes" id="UP000712281">
    <property type="component" value="Unassembled WGS sequence"/>
</dbReference>
<sequence>MQSTTRNLVAVLTPSAYTRRMTSPVVYLTSPLNPTSGVTFRVRAFSSSPKSFLLTVPGVSGTFLGGCMADSAYFRAPRDDGDTVFRFMTVVTVEVAPSIWVPVGIEGLYLLRLLDLVKFLGEHLLEVSCYSGLRSRDSFGCLFLVFHLGIAIFIIVHLSTPSCAGLGDTVFRFMTVVTVEVAPSVWVPVGIEGDKYWAMSSQPSLQLYLGGASNVFLPFYLTTGSGEDVLHGLALIFGQLLVEISIRDHASLEGRDGCRSIAFRNGDLLMVETRNVGANWLGSMMEDFVEVIELFSRLLLLANCSTNFSLRAAKDRMDPVGRLMYH</sequence>